<dbReference type="AlphaFoldDB" id="A0A1E2US52"/>
<feature type="chain" id="PRO_5009119157" description="Nucleotide-binding protein" evidence="2">
    <location>
        <begin position="22"/>
        <end position="239"/>
    </location>
</feature>
<keyword evidence="4" id="KW-1185">Reference proteome</keyword>
<accession>A0A1E2US52</accession>
<evidence type="ECO:0008006" key="5">
    <source>
        <dbReference type="Google" id="ProtNLM"/>
    </source>
</evidence>
<keyword evidence="2" id="KW-0732">Signal</keyword>
<protein>
    <recommendedName>
        <fullName evidence="5">Nucleotide-binding protein</fullName>
    </recommendedName>
</protein>
<feature type="region of interest" description="Disordered" evidence="1">
    <location>
        <begin position="120"/>
        <end position="139"/>
    </location>
</feature>
<feature type="signal peptide" evidence="2">
    <location>
        <begin position="1"/>
        <end position="21"/>
    </location>
</feature>
<dbReference type="Proteomes" id="UP000094849">
    <property type="component" value="Unassembled WGS sequence"/>
</dbReference>
<evidence type="ECO:0000256" key="1">
    <source>
        <dbReference type="SAM" id="MobiDB-lite"/>
    </source>
</evidence>
<proteinExistence type="predicted"/>
<dbReference type="STRING" id="1818881.A3196_12950"/>
<evidence type="ECO:0000313" key="3">
    <source>
        <dbReference type="EMBL" id="ODB97586.1"/>
    </source>
</evidence>
<evidence type="ECO:0000313" key="4">
    <source>
        <dbReference type="Proteomes" id="UP000094849"/>
    </source>
</evidence>
<dbReference type="EMBL" id="LVJZ01000003">
    <property type="protein sequence ID" value="ODB97586.1"/>
    <property type="molecule type" value="Genomic_DNA"/>
</dbReference>
<reference evidence="3 4" key="1">
    <citation type="submission" date="2016-03" db="EMBL/GenBank/DDBJ databases">
        <title>Chemosynthetic sulphur-oxidizing symbionts of marine invertebrate animals are capable of nitrogen fixation.</title>
        <authorList>
            <person name="Petersen J.M."/>
            <person name="Kemper A."/>
            <person name="Gruber-Vodicka H."/>
            <person name="Cardini U."/>
            <person name="Geest Mvander."/>
            <person name="Kleiner M."/>
            <person name="Bulgheresi S."/>
            <person name="Fussmann M."/>
            <person name="Herbold C."/>
            <person name="Seah B.K.B."/>
            <person name="Antony C.Paul."/>
            <person name="Liu D."/>
            <person name="Belitz A."/>
            <person name="Weber M."/>
        </authorList>
    </citation>
    <scope>NUCLEOTIDE SEQUENCE [LARGE SCALE GENOMIC DNA]</scope>
    <source>
        <strain evidence="3">G_D</strain>
    </source>
</reference>
<sequence length="239" mass="26235">MSNLSALIFVIMLYVFQTASAEEVGTGSGTVVEMMDVENYTYLRLEGRNSWIATTLLPIKIGEKIVYKGGMEMRDFYSKSLDRFFDSIIFVESVSQTGVGDMDSLHRSVSGKHEVDIKSLSKKDAVKSPEPGEITPLPDGMTIGEIVSNAMELNEKSVAFNAKVIKVNLNIVGKNWITLQDGTGQRPNTKLIATSQEMISPGARVTVQGVVRNNVDIGAGYKYKVLLEQATFVLNDETP</sequence>
<organism evidence="3 4">
    <name type="scientific">Candidatus Thiodiazotropha endoloripes</name>
    <dbReference type="NCBI Taxonomy" id="1818881"/>
    <lineage>
        <taxon>Bacteria</taxon>
        <taxon>Pseudomonadati</taxon>
        <taxon>Pseudomonadota</taxon>
        <taxon>Gammaproteobacteria</taxon>
        <taxon>Chromatiales</taxon>
        <taxon>Sedimenticolaceae</taxon>
        <taxon>Candidatus Thiodiazotropha</taxon>
    </lineage>
</organism>
<gene>
    <name evidence="3" type="ORF">A3196_12950</name>
</gene>
<comment type="caution">
    <text evidence="3">The sequence shown here is derived from an EMBL/GenBank/DDBJ whole genome shotgun (WGS) entry which is preliminary data.</text>
</comment>
<name>A0A1E2US52_9GAMM</name>
<evidence type="ECO:0000256" key="2">
    <source>
        <dbReference type="SAM" id="SignalP"/>
    </source>
</evidence>
<dbReference type="RefSeq" id="WP_069024563.1">
    <property type="nucleotide sequence ID" value="NZ_LVJZ01000003.1"/>
</dbReference>